<dbReference type="Proteomes" id="UP001057291">
    <property type="component" value="Unassembled WGS sequence"/>
</dbReference>
<dbReference type="AlphaFoldDB" id="A0AAV4LAD6"/>
<sequence>MVAAMDDITRSVLPRYEIEVNGIEPIGKGLYRVDTDRGGKWLHEHEDMEAVQLRFAVTEHLANHCFRRIPRFIRTLHGDPYVRSGERVYTLTDEWAGRQPEYITSDLRLAAVNLAELHSALCAGDLNMDRCIPQRHGTWAQAFKRCRDHVASIVSSWNSIGNRDDFQEVFLNYAPWLSEVMDESIETLEKGGYDAVAREHQERNSICFGEYRLEHLRITGEGKVATLSFDTIAGDMPLYDVARFCHILLEEGKGVFIPSVLSNYEEVRKLDEEEKAIVKGYLSFPHSVYRIITAYLQLSRPQDRFVGLLQQAVDRWRMNQPFILGAFRYETS</sequence>
<dbReference type="Gene3D" id="3.30.200.20">
    <property type="entry name" value="Phosphorylase Kinase, domain 1"/>
    <property type="match status" value="1"/>
</dbReference>
<evidence type="ECO:0008006" key="3">
    <source>
        <dbReference type="Google" id="ProtNLM"/>
    </source>
</evidence>
<gene>
    <name evidence="1" type="ORF">DNHGIG_01770</name>
</gene>
<dbReference type="PANTHER" id="PTHR39179">
    <property type="entry name" value="SPORE COAT PROTEIN I"/>
    <property type="match status" value="1"/>
</dbReference>
<dbReference type="PANTHER" id="PTHR39179:SF1">
    <property type="entry name" value="SPORE COAT PROTEIN I"/>
    <property type="match status" value="1"/>
</dbReference>
<proteinExistence type="predicted"/>
<keyword evidence="2" id="KW-1185">Reference proteome</keyword>
<protein>
    <recommendedName>
        <fullName evidence="3">Aminoglycoside phosphotransferase domain-containing protein</fullName>
    </recommendedName>
</protein>
<accession>A0AAV4LAD6</accession>
<dbReference type="RefSeq" id="WP_282197898.1">
    <property type="nucleotide sequence ID" value="NZ_BOQE01000001.1"/>
</dbReference>
<dbReference type="InterPro" id="IPR047175">
    <property type="entry name" value="CotS-like"/>
</dbReference>
<dbReference type="SUPFAM" id="SSF56112">
    <property type="entry name" value="Protein kinase-like (PK-like)"/>
    <property type="match status" value="1"/>
</dbReference>
<dbReference type="InterPro" id="IPR011009">
    <property type="entry name" value="Kinase-like_dom_sf"/>
</dbReference>
<reference evidence="1" key="1">
    <citation type="journal article" date="2023" name="Int. J. Syst. Evol. Microbiol.">
        <title>Collibacillus ludicampi gen. nov., sp. nov., a new soil bacterium of the family Alicyclobacillaceae.</title>
        <authorList>
            <person name="Jojima T."/>
            <person name="Ioku Y."/>
            <person name="Fukuta Y."/>
            <person name="Shirasaka N."/>
            <person name="Matsumura Y."/>
            <person name="Mori M."/>
        </authorList>
    </citation>
    <scope>NUCLEOTIDE SEQUENCE</scope>
    <source>
        <strain evidence="1">TP075</strain>
    </source>
</reference>
<evidence type="ECO:0000313" key="1">
    <source>
        <dbReference type="EMBL" id="GIM44628.1"/>
    </source>
</evidence>
<dbReference type="EMBL" id="BOQE01000001">
    <property type="protein sequence ID" value="GIM44628.1"/>
    <property type="molecule type" value="Genomic_DNA"/>
</dbReference>
<comment type="caution">
    <text evidence="1">The sequence shown here is derived from an EMBL/GenBank/DDBJ whole genome shotgun (WGS) entry which is preliminary data.</text>
</comment>
<name>A0AAV4LAD6_9BACL</name>
<dbReference type="GO" id="GO:0042601">
    <property type="term" value="C:endospore-forming forespore"/>
    <property type="evidence" value="ECO:0007669"/>
    <property type="project" value="TreeGrafter"/>
</dbReference>
<dbReference type="Gene3D" id="3.90.1200.10">
    <property type="match status" value="1"/>
</dbReference>
<evidence type="ECO:0000313" key="2">
    <source>
        <dbReference type="Proteomes" id="UP001057291"/>
    </source>
</evidence>
<organism evidence="1 2">
    <name type="scientific">Collibacillus ludicampi</name>
    <dbReference type="NCBI Taxonomy" id="2771369"/>
    <lineage>
        <taxon>Bacteria</taxon>
        <taxon>Bacillati</taxon>
        <taxon>Bacillota</taxon>
        <taxon>Bacilli</taxon>
        <taxon>Bacillales</taxon>
        <taxon>Alicyclobacillaceae</taxon>
        <taxon>Collibacillus</taxon>
    </lineage>
</organism>